<dbReference type="PROSITE" id="PS00237">
    <property type="entry name" value="G_PROTEIN_RECEP_F1_1"/>
    <property type="match status" value="1"/>
</dbReference>
<keyword evidence="4 13" id="KW-0812">Transmembrane</keyword>
<sequence length="282" mass="32142">MKLTFLWPKRHPPDKTERLILPSVLCTDTILKIGRTQGTVMDYDYPSMPSNSTWMYDNDSYDYEYVTLCPKRNVNHLSAVYLPTFYHCIFLLSLLGNGLVLYIIYKYEKLNSMTNIFLLNLVISDLVFASSLPFWATYHASEWIFGSALCKMVSSVYYIGFYSSILFLTLMTLDRYLAVVHALTALKRRRNTYACISSAAVWFVSVLASLKKMILFDVRTDGDAGTLCEETGFSKEVLTRWQLIVPEPLPEDSGTTHSLSRESACGKPEQQDSISEEPTHHA</sequence>
<evidence type="ECO:0000256" key="13">
    <source>
        <dbReference type="RuleBase" id="RU000688"/>
    </source>
</evidence>
<keyword evidence="18" id="KW-1185">Reference proteome</keyword>
<dbReference type="InterPro" id="IPR000355">
    <property type="entry name" value="Chemokine_rcpt"/>
</dbReference>
<proteinExistence type="inferred from homology"/>
<keyword evidence="9" id="KW-1015">Disulfide bond</keyword>
<dbReference type="Gene3D" id="1.20.1070.10">
    <property type="entry name" value="Rhodopsin 7-helix transmembrane proteins"/>
    <property type="match status" value="1"/>
</dbReference>
<dbReference type="InterPro" id="IPR050119">
    <property type="entry name" value="CCR1-9-like"/>
</dbReference>
<dbReference type="GO" id="GO:0009897">
    <property type="term" value="C:external side of plasma membrane"/>
    <property type="evidence" value="ECO:0007669"/>
    <property type="project" value="TreeGrafter"/>
</dbReference>
<keyword evidence="3" id="KW-1003">Cell membrane</keyword>
<keyword evidence="12 13" id="KW-0807">Transducer</keyword>
<keyword evidence="6 15" id="KW-1133">Transmembrane helix</keyword>
<feature type="transmembrane region" description="Helical" evidence="15">
    <location>
        <begin position="84"/>
        <end position="105"/>
    </location>
</feature>
<name>A0A9D3QFT9_MEGAT</name>
<evidence type="ECO:0000256" key="12">
    <source>
        <dbReference type="ARBA" id="ARBA00023224"/>
    </source>
</evidence>
<keyword evidence="10 13" id="KW-0675">Receptor</keyword>
<evidence type="ECO:0000256" key="9">
    <source>
        <dbReference type="ARBA" id="ARBA00023157"/>
    </source>
</evidence>
<evidence type="ECO:0000256" key="3">
    <source>
        <dbReference type="ARBA" id="ARBA00022475"/>
    </source>
</evidence>
<evidence type="ECO:0000256" key="1">
    <source>
        <dbReference type="ARBA" id="ARBA00004412"/>
    </source>
</evidence>
<dbReference type="PANTHER" id="PTHR10489:SF922">
    <property type="entry name" value="C-C CHEMOKINE RECEPTOR FAMILY-LIKE-RELATED"/>
    <property type="match status" value="1"/>
</dbReference>
<accession>A0A9D3QFT9</accession>
<dbReference type="GO" id="GO:0007204">
    <property type="term" value="P:positive regulation of cytosolic calcium ion concentration"/>
    <property type="evidence" value="ECO:0007669"/>
    <property type="project" value="TreeGrafter"/>
</dbReference>
<evidence type="ECO:0000313" key="17">
    <source>
        <dbReference type="EMBL" id="KAG7488582.1"/>
    </source>
</evidence>
<evidence type="ECO:0000256" key="2">
    <source>
        <dbReference type="ARBA" id="ARBA00004651"/>
    </source>
</evidence>
<evidence type="ECO:0000256" key="14">
    <source>
        <dbReference type="SAM" id="MobiDB-lite"/>
    </source>
</evidence>
<reference evidence="17" key="1">
    <citation type="submission" date="2021-01" db="EMBL/GenBank/DDBJ databases">
        <authorList>
            <person name="Zahm M."/>
            <person name="Roques C."/>
            <person name="Cabau C."/>
            <person name="Klopp C."/>
            <person name="Donnadieu C."/>
            <person name="Jouanno E."/>
            <person name="Lampietro C."/>
            <person name="Louis A."/>
            <person name="Herpin A."/>
            <person name="Echchiki A."/>
            <person name="Berthelot C."/>
            <person name="Parey E."/>
            <person name="Roest-Crollius H."/>
            <person name="Braasch I."/>
            <person name="Postlethwait J."/>
            <person name="Bobe J."/>
            <person name="Montfort J."/>
            <person name="Bouchez O."/>
            <person name="Begum T."/>
            <person name="Mejri S."/>
            <person name="Adams A."/>
            <person name="Chen W.-J."/>
            <person name="Guiguen Y."/>
        </authorList>
    </citation>
    <scope>NUCLEOTIDE SEQUENCE</scope>
    <source>
        <strain evidence="17">YG-15Mar2019-1</strain>
        <tissue evidence="17">Brain</tissue>
    </source>
</reference>
<keyword evidence="7 13" id="KW-0297">G-protein coupled receptor</keyword>
<dbReference type="PRINTS" id="PR00645">
    <property type="entry name" value="CXCCHMKINER4"/>
</dbReference>
<dbReference type="GO" id="GO:0060326">
    <property type="term" value="P:cell chemotaxis"/>
    <property type="evidence" value="ECO:0007669"/>
    <property type="project" value="TreeGrafter"/>
</dbReference>
<dbReference type="GO" id="GO:0016493">
    <property type="term" value="F:C-C chemokine receptor activity"/>
    <property type="evidence" value="ECO:0007669"/>
    <property type="project" value="TreeGrafter"/>
</dbReference>
<evidence type="ECO:0000256" key="6">
    <source>
        <dbReference type="ARBA" id="ARBA00022989"/>
    </source>
</evidence>
<feature type="transmembrane region" description="Helical" evidence="15">
    <location>
        <begin position="117"/>
        <end position="136"/>
    </location>
</feature>
<evidence type="ECO:0000256" key="11">
    <source>
        <dbReference type="ARBA" id="ARBA00023180"/>
    </source>
</evidence>
<dbReference type="PRINTS" id="PR00237">
    <property type="entry name" value="GPCRRHODOPSN"/>
</dbReference>
<dbReference type="SUPFAM" id="SSF81321">
    <property type="entry name" value="Family A G protein-coupled receptor-like"/>
    <property type="match status" value="1"/>
</dbReference>
<dbReference type="InterPro" id="IPR000276">
    <property type="entry name" value="GPCR_Rhodpsn"/>
</dbReference>
<dbReference type="GO" id="GO:0006955">
    <property type="term" value="P:immune response"/>
    <property type="evidence" value="ECO:0007669"/>
    <property type="project" value="TreeGrafter"/>
</dbReference>
<evidence type="ECO:0000259" key="16">
    <source>
        <dbReference type="PROSITE" id="PS50262"/>
    </source>
</evidence>
<comment type="subcellular location">
    <subcellularLocation>
        <location evidence="2">Cell membrane</location>
        <topology evidence="2">Multi-pass membrane protein</topology>
    </subcellularLocation>
    <subcellularLocation>
        <location evidence="1">Early endosome</location>
    </subcellularLocation>
</comment>
<evidence type="ECO:0000256" key="7">
    <source>
        <dbReference type="ARBA" id="ARBA00023040"/>
    </source>
</evidence>
<dbReference type="GO" id="GO:0005769">
    <property type="term" value="C:early endosome"/>
    <property type="evidence" value="ECO:0007669"/>
    <property type="project" value="UniProtKB-SubCell"/>
</dbReference>
<feature type="domain" description="G-protein coupled receptors family 1 profile" evidence="16">
    <location>
        <begin position="96"/>
        <end position="282"/>
    </location>
</feature>
<dbReference type="PANTHER" id="PTHR10489">
    <property type="entry name" value="CELL ADHESION MOLECULE"/>
    <property type="match status" value="1"/>
</dbReference>
<gene>
    <name evidence="17" type="ORF">MATL_G00036270</name>
</gene>
<evidence type="ECO:0000313" key="18">
    <source>
        <dbReference type="Proteomes" id="UP001046870"/>
    </source>
</evidence>
<feature type="transmembrane region" description="Helical" evidence="15">
    <location>
        <begin position="193"/>
        <end position="210"/>
    </location>
</feature>
<dbReference type="GO" id="GO:0019957">
    <property type="term" value="F:C-C chemokine binding"/>
    <property type="evidence" value="ECO:0007669"/>
    <property type="project" value="TreeGrafter"/>
</dbReference>
<dbReference type="InterPro" id="IPR001277">
    <property type="entry name" value="CXCR4/ACKR2"/>
</dbReference>
<keyword evidence="8 15" id="KW-0472">Membrane</keyword>
<dbReference type="PROSITE" id="PS50262">
    <property type="entry name" value="G_PROTEIN_RECEP_F1_2"/>
    <property type="match status" value="1"/>
</dbReference>
<dbReference type="PRINTS" id="PR00657">
    <property type="entry name" value="CCCHEMOKINER"/>
</dbReference>
<dbReference type="InterPro" id="IPR017452">
    <property type="entry name" value="GPCR_Rhodpsn_7TM"/>
</dbReference>
<dbReference type="OrthoDB" id="9876908at2759"/>
<comment type="caution">
    <text evidence="17">The sequence shown here is derived from an EMBL/GenBank/DDBJ whole genome shotgun (WGS) entry which is preliminary data.</text>
</comment>
<dbReference type="Proteomes" id="UP001046870">
    <property type="component" value="Chromosome 2"/>
</dbReference>
<evidence type="ECO:0000256" key="10">
    <source>
        <dbReference type="ARBA" id="ARBA00023170"/>
    </source>
</evidence>
<evidence type="ECO:0000256" key="4">
    <source>
        <dbReference type="ARBA" id="ARBA00022692"/>
    </source>
</evidence>
<dbReference type="GO" id="GO:0019722">
    <property type="term" value="P:calcium-mediated signaling"/>
    <property type="evidence" value="ECO:0007669"/>
    <property type="project" value="TreeGrafter"/>
</dbReference>
<dbReference type="AlphaFoldDB" id="A0A9D3QFT9"/>
<feature type="transmembrane region" description="Helical" evidence="15">
    <location>
        <begin position="156"/>
        <end position="173"/>
    </location>
</feature>
<evidence type="ECO:0000256" key="15">
    <source>
        <dbReference type="SAM" id="Phobius"/>
    </source>
</evidence>
<evidence type="ECO:0000256" key="5">
    <source>
        <dbReference type="ARBA" id="ARBA00022753"/>
    </source>
</evidence>
<organism evidence="17 18">
    <name type="scientific">Megalops atlanticus</name>
    <name type="common">Tarpon</name>
    <name type="synonym">Clupea gigantea</name>
    <dbReference type="NCBI Taxonomy" id="7932"/>
    <lineage>
        <taxon>Eukaryota</taxon>
        <taxon>Metazoa</taxon>
        <taxon>Chordata</taxon>
        <taxon>Craniata</taxon>
        <taxon>Vertebrata</taxon>
        <taxon>Euteleostomi</taxon>
        <taxon>Actinopterygii</taxon>
        <taxon>Neopterygii</taxon>
        <taxon>Teleostei</taxon>
        <taxon>Elopiformes</taxon>
        <taxon>Megalopidae</taxon>
        <taxon>Megalops</taxon>
    </lineage>
</organism>
<protein>
    <recommendedName>
        <fullName evidence="16">G-protein coupled receptors family 1 profile domain-containing protein</fullName>
    </recommendedName>
</protein>
<evidence type="ECO:0000256" key="8">
    <source>
        <dbReference type="ARBA" id="ARBA00023136"/>
    </source>
</evidence>
<dbReference type="Pfam" id="PF00001">
    <property type="entry name" value="7tm_1"/>
    <property type="match status" value="1"/>
</dbReference>
<keyword evidence="5" id="KW-0967">Endosome</keyword>
<dbReference type="EMBL" id="JAFDVH010000002">
    <property type="protein sequence ID" value="KAG7488582.1"/>
    <property type="molecule type" value="Genomic_DNA"/>
</dbReference>
<keyword evidence="11" id="KW-0325">Glycoprotein</keyword>
<feature type="region of interest" description="Disordered" evidence="14">
    <location>
        <begin position="248"/>
        <end position="282"/>
    </location>
</feature>
<comment type="similarity">
    <text evidence="13">Belongs to the G-protein coupled receptor 1 family.</text>
</comment>